<feature type="region of interest" description="Disordered" evidence="10">
    <location>
        <begin position="1257"/>
        <end position="1355"/>
    </location>
</feature>
<dbReference type="InterPro" id="IPR001650">
    <property type="entry name" value="Helicase_C-like"/>
</dbReference>
<dbReference type="OrthoDB" id="5857104at2759"/>
<keyword evidence="14" id="KW-1185">Reference proteome</keyword>
<proteinExistence type="predicted"/>
<dbReference type="GO" id="GO:0005524">
    <property type="term" value="F:ATP binding"/>
    <property type="evidence" value="ECO:0007669"/>
    <property type="project" value="UniProtKB-KW"/>
</dbReference>
<dbReference type="PANTHER" id="PTHR45623:SF17">
    <property type="entry name" value="CHROMODOMAIN-HELICASE-DNA-BINDING PROTEIN 3-RELATED"/>
    <property type="match status" value="1"/>
</dbReference>
<dbReference type="Pfam" id="PF23614">
    <property type="entry name" value="DUF7141"/>
    <property type="match status" value="1"/>
</dbReference>
<feature type="compositionally biased region" description="Polar residues" evidence="10">
    <location>
        <begin position="206"/>
        <end position="219"/>
    </location>
</feature>
<dbReference type="InterPro" id="IPR040934">
    <property type="entry name" value="Znf-CCCH_6"/>
</dbReference>
<dbReference type="Gene3D" id="3.40.50.10810">
    <property type="entry name" value="Tandem AAA-ATPase domain"/>
    <property type="match status" value="1"/>
</dbReference>
<comment type="caution">
    <text evidence="13">The sequence shown here is derived from an EMBL/GenBank/DDBJ whole genome shotgun (WGS) entry which is preliminary data.</text>
</comment>
<evidence type="ECO:0000256" key="10">
    <source>
        <dbReference type="SAM" id="MobiDB-lite"/>
    </source>
</evidence>
<dbReference type="EMBL" id="JAPQKL010000003">
    <property type="protein sequence ID" value="KAJ5138485.1"/>
    <property type="molecule type" value="Genomic_DNA"/>
</dbReference>
<dbReference type="GO" id="GO:0016887">
    <property type="term" value="F:ATP hydrolysis activity"/>
    <property type="evidence" value="ECO:0007669"/>
    <property type="project" value="TreeGrafter"/>
</dbReference>
<dbReference type="Pfam" id="PF15446">
    <property type="entry name" value="zf-PHD-like"/>
    <property type="match status" value="1"/>
</dbReference>
<feature type="region of interest" description="Disordered" evidence="10">
    <location>
        <begin position="133"/>
        <end position="300"/>
    </location>
</feature>
<dbReference type="SUPFAM" id="SSF54160">
    <property type="entry name" value="Chromo domain-like"/>
    <property type="match status" value="1"/>
</dbReference>
<dbReference type="Pfam" id="PF00176">
    <property type="entry name" value="SNF2-rel_dom"/>
    <property type="match status" value="1"/>
</dbReference>
<dbReference type="CDD" id="cd18793">
    <property type="entry name" value="SF2_C_SNF"/>
    <property type="match status" value="1"/>
</dbReference>
<gene>
    <name evidence="13" type="ORF">N7515_003333</name>
</gene>
<dbReference type="InterPro" id="IPR056616">
    <property type="entry name" value="Chromo_MIT1"/>
</dbReference>
<dbReference type="GO" id="GO:0140658">
    <property type="term" value="F:ATP-dependent chromatin remodeler activity"/>
    <property type="evidence" value="ECO:0007669"/>
    <property type="project" value="TreeGrafter"/>
</dbReference>
<feature type="compositionally biased region" description="Basic residues" evidence="10">
    <location>
        <begin position="261"/>
        <end position="276"/>
    </location>
</feature>
<reference evidence="13" key="2">
    <citation type="journal article" date="2023" name="IMA Fungus">
        <title>Comparative genomic study of the Penicillium genus elucidates a diverse pangenome and 15 lateral gene transfer events.</title>
        <authorList>
            <person name="Petersen C."/>
            <person name="Sorensen T."/>
            <person name="Nielsen M.R."/>
            <person name="Sondergaard T.E."/>
            <person name="Sorensen J.L."/>
            <person name="Fitzpatrick D.A."/>
            <person name="Frisvad J.C."/>
            <person name="Nielsen K.L."/>
        </authorList>
    </citation>
    <scope>NUCLEOTIDE SEQUENCE</scope>
    <source>
        <strain evidence="13">IBT 22155</strain>
    </source>
</reference>
<dbReference type="GO" id="GO:0005634">
    <property type="term" value="C:nucleus"/>
    <property type="evidence" value="ECO:0007669"/>
    <property type="project" value="UniProtKB-SubCell"/>
</dbReference>
<keyword evidence="4" id="KW-0547">Nucleotide-binding</keyword>
<dbReference type="CDD" id="cd17919">
    <property type="entry name" value="DEXHc_Snf"/>
    <property type="match status" value="1"/>
</dbReference>
<comment type="subunit">
    <text evidence="2">Component of the NuA4 histone acetyltransferase complex.</text>
</comment>
<evidence type="ECO:0000259" key="12">
    <source>
        <dbReference type="PROSITE" id="PS51194"/>
    </source>
</evidence>
<dbReference type="Pfam" id="PF23615">
    <property type="entry name" value="Chromo_MIT1"/>
    <property type="match status" value="1"/>
</dbReference>
<evidence type="ECO:0000313" key="13">
    <source>
        <dbReference type="EMBL" id="KAJ5138485.1"/>
    </source>
</evidence>
<protein>
    <submittedName>
        <fullName evidence="13">Chromatin remodeling complex subunit (Chd3)</fullName>
    </submittedName>
</protein>
<dbReference type="GO" id="GO:0042393">
    <property type="term" value="F:histone binding"/>
    <property type="evidence" value="ECO:0007669"/>
    <property type="project" value="TreeGrafter"/>
</dbReference>
<dbReference type="InterPro" id="IPR027417">
    <property type="entry name" value="P-loop_NTPase"/>
</dbReference>
<evidence type="ECO:0000256" key="7">
    <source>
        <dbReference type="ARBA" id="ARBA00022833"/>
    </source>
</evidence>
<dbReference type="InterPro" id="IPR055565">
    <property type="entry name" value="DUF7141"/>
</dbReference>
<feature type="compositionally biased region" description="Polar residues" evidence="10">
    <location>
        <begin position="1346"/>
        <end position="1355"/>
    </location>
</feature>
<dbReference type="Gene3D" id="3.30.40.10">
    <property type="entry name" value="Zinc/RING finger domain, C3HC4 (zinc finger)"/>
    <property type="match status" value="1"/>
</dbReference>
<keyword evidence="8" id="KW-0067">ATP-binding</keyword>
<dbReference type="SMART" id="SM00487">
    <property type="entry name" value="DEXDc"/>
    <property type="match status" value="1"/>
</dbReference>
<keyword evidence="9" id="KW-0539">Nucleus</keyword>
<dbReference type="InterPro" id="IPR016197">
    <property type="entry name" value="Chromo-like_dom_sf"/>
</dbReference>
<dbReference type="GO" id="GO:0003682">
    <property type="term" value="F:chromatin binding"/>
    <property type="evidence" value="ECO:0007669"/>
    <property type="project" value="TreeGrafter"/>
</dbReference>
<dbReference type="PROSITE" id="PS51194">
    <property type="entry name" value="HELICASE_CTER"/>
    <property type="match status" value="1"/>
</dbReference>
<dbReference type="InterPro" id="IPR014001">
    <property type="entry name" value="Helicase_ATP-bd"/>
</dbReference>
<evidence type="ECO:0000256" key="3">
    <source>
        <dbReference type="ARBA" id="ARBA00022723"/>
    </source>
</evidence>
<keyword evidence="5" id="KW-0863">Zinc-finger</keyword>
<dbReference type="GeneID" id="81403247"/>
<feature type="compositionally biased region" description="Low complexity" evidence="10">
    <location>
        <begin position="27"/>
        <end position="37"/>
    </location>
</feature>
<feature type="domain" description="Helicase C-terminal" evidence="12">
    <location>
        <begin position="1005"/>
        <end position="1157"/>
    </location>
</feature>
<keyword evidence="6" id="KW-0378">Hydrolase</keyword>
<evidence type="ECO:0000256" key="6">
    <source>
        <dbReference type="ARBA" id="ARBA00022801"/>
    </source>
</evidence>
<dbReference type="CDD" id="cd15489">
    <property type="entry name" value="PHD_SF"/>
    <property type="match status" value="1"/>
</dbReference>
<comment type="subcellular location">
    <subcellularLocation>
        <location evidence="1">Nucleus</location>
    </subcellularLocation>
</comment>
<feature type="region of interest" description="Disordered" evidence="10">
    <location>
        <begin position="1"/>
        <end position="55"/>
    </location>
</feature>
<evidence type="ECO:0000256" key="9">
    <source>
        <dbReference type="ARBA" id="ARBA00023242"/>
    </source>
</evidence>
<evidence type="ECO:0000256" key="8">
    <source>
        <dbReference type="ARBA" id="ARBA00022840"/>
    </source>
</evidence>
<feature type="domain" description="Helicase ATP-binding" evidence="11">
    <location>
        <begin position="699"/>
        <end position="869"/>
    </location>
</feature>
<dbReference type="InterPro" id="IPR041684">
    <property type="entry name" value="Znf-PHD-like"/>
</dbReference>
<dbReference type="Pfam" id="PF00271">
    <property type="entry name" value="Helicase_C"/>
    <property type="match status" value="1"/>
</dbReference>
<evidence type="ECO:0000256" key="2">
    <source>
        <dbReference type="ARBA" id="ARBA00011353"/>
    </source>
</evidence>
<dbReference type="Pfam" id="PF18585">
    <property type="entry name" value="zf-CCCH_6"/>
    <property type="match status" value="1"/>
</dbReference>
<dbReference type="Gene3D" id="3.40.50.300">
    <property type="entry name" value="P-loop containing nucleotide triphosphate hydrolases"/>
    <property type="match status" value="1"/>
</dbReference>
<dbReference type="GO" id="GO:0003677">
    <property type="term" value="F:DNA binding"/>
    <property type="evidence" value="ECO:0007669"/>
    <property type="project" value="TreeGrafter"/>
</dbReference>
<dbReference type="GO" id="GO:0000785">
    <property type="term" value="C:chromatin"/>
    <property type="evidence" value="ECO:0007669"/>
    <property type="project" value="TreeGrafter"/>
</dbReference>
<dbReference type="RefSeq" id="XP_056523134.1">
    <property type="nucleotide sequence ID" value="XM_056664077.1"/>
</dbReference>
<evidence type="ECO:0000256" key="1">
    <source>
        <dbReference type="ARBA" id="ARBA00004123"/>
    </source>
</evidence>
<dbReference type="Proteomes" id="UP001149079">
    <property type="component" value="Unassembled WGS sequence"/>
</dbReference>
<keyword evidence="7" id="KW-0862">Zinc</keyword>
<evidence type="ECO:0000313" key="14">
    <source>
        <dbReference type="Proteomes" id="UP001149079"/>
    </source>
</evidence>
<dbReference type="SUPFAM" id="SSF52540">
    <property type="entry name" value="P-loop containing nucleoside triphosphate hydrolases"/>
    <property type="match status" value="2"/>
</dbReference>
<dbReference type="InterPro" id="IPR000330">
    <property type="entry name" value="SNF2_N"/>
</dbReference>
<keyword evidence="3" id="KW-0479">Metal-binding</keyword>
<evidence type="ECO:0000256" key="4">
    <source>
        <dbReference type="ARBA" id="ARBA00022741"/>
    </source>
</evidence>
<evidence type="ECO:0000256" key="5">
    <source>
        <dbReference type="ARBA" id="ARBA00022771"/>
    </source>
</evidence>
<accession>A0A9W9H4I2</accession>
<dbReference type="GO" id="GO:0008270">
    <property type="term" value="F:zinc ion binding"/>
    <property type="evidence" value="ECO:0007669"/>
    <property type="project" value="UniProtKB-KW"/>
</dbReference>
<dbReference type="SMART" id="SM00249">
    <property type="entry name" value="PHD"/>
    <property type="match status" value="2"/>
</dbReference>
<dbReference type="InterPro" id="IPR013083">
    <property type="entry name" value="Znf_RING/FYVE/PHD"/>
</dbReference>
<feature type="compositionally biased region" description="Basic and acidic residues" evidence="10">
    <location>
        <begin position="240"/>
        <end position="252"/>
    </location>
</feature>
<evidence type="ECO:0000259" key="11">
    <source>
        <dbReference type="PROSITE" id="PS51192"/>
    </source>
</evidence>
<dbReference type="PANTHER" id="PTHR45623">
    <property type="entry name" value="CHROMODOMAIN-HELICASE-DNA-BINDING PROTEIN 3-RELATED-RELATED"/>
    <property type="match status" value="1"/>
</dbReference>
<dbReference type="InterPro" id="IPR038718">
    <property type="entry name" value="SNF2-like_sf"/>
</dbReference>
<dbReference type="SMART" id="SM00490">
    <property type="entry name" value="HELICc"/>
    <property type="match status" value="1"/>
</dbReference>
<sequence length="1726" mass="194264">MSRSQGDSSDSDDPAAVVAQPLEQLQSSTSGADSASSLRLTNSPEPEYQITPSPDGAIVPFEIVVPVVDNPEDYEYLPGHFEADRVLAVHMQEPKLIVRLKSGESQPMTVNQLKSLKYGRIVLREFINFSSGSQSPDPLAMDLDDGDTGSRIHIGGDGAGDESDIDFSNARNRQRRVPSVSYSLFFRSDDKDEDQEEGSNTHRNGRSGQTKDYSFGTDQTSDEEDSEEPPTRRGQPRGPARGDRKQQRRESSEESYATTRGQRKSSRLQQTHRRSMRERLEDDEYSEREIEQPRQQRYSGAREQFRALPKNHEFRQSHCSSCAQCGNEDGIPGKGVFVFCQGCTASYHRACLGERSSRKHLVTKVDEGYFILQCSHCLGIKHQEHDLKPHLGHCSVCREPGPMSHPLRKALSSQAEQQMREANDGVDPITQIDMSRVNNVGNLLIRCFGPHGCKRAFHVQHLQNSSEEDYAALGPDHWQCHECTEYSFAPNPIHMVVAWRPKGSDANFPPSSAGSIPEIDKEYLIKWKERSYFQVKWVSGDWVYSRASSTTMIAFFKSPRSTNPAMTTAEAIPEENLRVDNVFNVEYFNEPQSQADRANPEMVRNAYVKFKGLSYEDSVWEIPPSKDDTARWEDFQAALIDWVRREDIRVPNLKDLQSRLASVRAMEFEKSVIHLNAQPEMVTGGELMGYQLDGVNWLLYMFFKERNAILADDMGLGKTVQVITLFSALIEKLECFPFLVVVPNSTVPNWRREIKKWTPEIRAVTYYGSAFARRMAIEHEMFHEDRTLCCHVVIASYESMADDEAKRALSKVHWAGLVVDEGQRLKNDKTNLYERLCRMKFDFKVLLTGTPLQNNIRELFNLLQFIDPKKKAEQLEVEYGGVLDKEAIRELHEMIRPCLLRRTKAMVLPHLPPMVQTIIPISMSIVQKKLYRSILEKNPQLINAICKKSTGHLKKAERHNLNNILIQLRKCLCHPFIYNRDIEERGSDASVAHRRLVEASGKLQLLNLMLPRLKERGHRVLIFSQFLENLDIVEDFLAGIGLRYRRLDGKLSSRDKQQQIDEFNAPDSPYFAFLLSTRSGGVGINLATADTVIIMDPDFNPQQDMQALSRAHRIGQENTVLVFHLVVRASVEEKIMQKGKKKMALDHVLIDRMKANEDEEDLESILKHGAQALFNDDNSADVVYDLPSIDKLLDRSQAEQAKVAGEKVSDSNERTEFNFARVWQKDRGTFEEVTETEDTTEDLTAWEQILEKREREAQEEAIRQAEGLGRGKRRRGAPNYSMAVAGWDDDEAPSPTGQPRTKIRKGADDLDADFTHPTDDPDATEPEPESYKHPAYDPDATETEPESYSMSPMSTTDVMSHLHPTSQQFGADRMPDIIITKLRQLESLIKVSANQLSQSAAGIESNIPLMVSSMLPGTDIMVHIHPVQQSDANLMRDMTITKLREVASQIRVSANQVSRMADIMSNVHPLLESPDADPIRNLIITDLRQLESQLTDLANQLIQGADELPGTTDDLMRDMIIVKLRQLVSEMRVLANQLSQGAERIERGMAHTTDTASLMGSMDTSGNTLPSTELTEELKVRAFHRVDSPPLPMAPFGTDGAQDPFLLCAACQNRHTPGNCPLRHAGVEFCGLCGLAHLGFRRVCPHLQSVPQVTRMMEALDKSTEAPGLVSAARRYLSGIISSTGLSVRRKAAPVAGIDSQSLPTSDSIRGDSNASVIDLTEVDDS</sequence>
<dbReference type="InterPro" id="IPR001965">
    <property type="entry name" value="Znf_PHD"/>
</dbReference>
<dbReference type="InterPro" id="IPR049730">
    <property type="entry name" value="SNF2/RAD54-like_C"/>
</dbReference>
<reference evidence="13" key="1">
    <citation type="submission" date="2022-11" db="EMBL/GenBank/DDBJ databases">
        <authorList>
            <person name="Petersen C."/>
        </authorList>
    </citation>
    <scope>NUCLEOTIDE SEQUENCE</scope>
    <source>
        <strain evidence="13">IBT 22155</strain>
    </source>
</reference>
<organism evidence="13 14">
    <name type="scientific">Penicillium bovifimosum</name>
    <dbReference type="NCBI Taxonomy" id="126998"/>
    <lineage>
        <taxon>Eukaryota</taxon>
        <taxon>Fungi</taxon>
        <taxon>Dikarya</taxon>
        <taxon>Ascomycota</taxon>
        <taxon>Pezizomycotina</taxon>
        <taxon>Eurotiomycetes</taxon>
        <taxon>Eurotiomycetidae</taxon>
        <taxon>Eurotiales</taxon>
        <taxon>Aspergillaceae</taxon>
        <taxon>Penicillium</taxon>
    </lineage>
</organism>
<dbReference type="PROSITE" id="PS51192">
    <property type="entry name" value="HELICASE_ATP_BIND_1"/>
    <property type="match status" value="1"/>
</dbReference>
<name>A0A9W9H4I2_9EURO</name>
<feature type="compositionally biased region" description="Basic and acidic residues" evidence="10">
    <location>
        <begin position="1305"/>
        <end position="1319"/>
    </location>
</feature>